<keyword evidence="3" id="KW-0479">Metal-binding</keyword>
<evidence type="ECO:0000313" key="9">
    <source>
        <dbReference type="Proteomes" id="UP000006377"/>
    </source>
</evidence>
<dbReference type="KEGG" id="pla:Plav_2827"/>
<organism evidence="8 9">
    <name type="scientific">Parvibaculum lavamentivorans (strain DS-1 / DSM 13023 / NCIMB 13966)</name>
    <dbReference type="NCBI Taxonomy" id="402881"/>
    <lineage>
        <taxon>Bacteria</taxon>
        <taxon>Pseudomonadati</taxon>
        <taxon>Pseudomonadota</taxon>
        <taxon>Alphaproteobacteria</taxon>
        <taxon>Hyphomicrobiales</taxon>
        <taxon>Parvibaculaceae</taxon>
        <taxon>Parvibaculum</taxon>
    </lineage>
</organism>
<dbReference type="EMBL" id="CP000774">
    <property type="protein sequence ID" value="ABS64434.1"/>
    <property type="molecule type" value="Genomic_DNA"/>
</dbReference>
<dbReference type="GO" id="GO:0046872">
    <property type="term" value="F:metal ion binding"/>
    <property type="evidence" value="ECO:0007669"/>
    <property type="project" value="UniProtKB-KW"/>
</dbReference>
<reference evidence="8 9" key="1">
    <citation type="journal article" date="2011" name="Stand. Genomic Sci.">
        <title>Complete genome sequence of Parvibaculum lavamentivorans type strain (DS-1(T)).</title>
        <authorList>
            <person name="Schleheck D."/>
            <person name="Weiss M."/>
            <person name="Pitluck S."/>
            <person name="Bruce D."/>
            <person name="Land M.L."/>
            <person name="Han S."/>
            <person name="Saunders E."/>
            <person name="Tapia R."/>
            <person name="Detter C."/>
            <person name="Brettin T."/>
            <person name="Han J."/>
            <person name="Woyke T."/>
            <person name="Goodwin L."/>
            <person name="Pennacchio L."/>
            <person name="Nolan M."/>
            <person name="Cook A.M."/>
            <person name="Kjelleberg S."/>
            <person name="Thomas T."/>
        </authorList>
    </citation>
    <scope>NUCLEOTIDE SEQUENCE [LARGE SCALE GENOMIC DNA]</scope>
    <source>
        <strain evidence="9">DS-1 / DSM 13023 / NCIMB 13966</strain>
    </source>
</reference>
<dbReference type="GO" id="GO:0016818">
    <property type="term" value="F:hydrolase activity, acting on acid anhydrides, in phosphorus-containing anhydrides"/>
    <property type="evidence" value="ECO:0007669"/>
    <property type="project" value="InterPro"/>
</dbReference>
<evidence type="ECO:0000259" key="7">
    <source>
        <dbReference type="PROSITE" id="PS51462"/>
    </source>
</evidence>
<keyword evidence="5" id="KW-0460">Magnesium</keyword>
<evidence type="ECO:0000256" key="1">
    <source>
        <dbReference type="ARBA" id="ARBA00001936"/>
    </source>
</evidence>
<dbReference type="InterPro" id="IPR039121">
    <property type="entry name" value="NUDT19"/>
</dbReference>
<dbReference type="InterPro" id="IPR015797">
    <property type="entry name" value="NUDIX_hydrolase-like_dom_sf"/>
</dbReference>
<keyword evidence="9" id="KW-1185">Reference proteome</keyword>
<dbReference type="InterPro" id="IPR000086">
    <property type="entry name" value="NUDIX_hydrolase_dom"/>
</dbReference>
<evidence type="ECO:0000313" key="8">
    <source>
        <dbReference type="EMBL" id="ABS64434.1"/>
    </source>
</evidence>
<dbReference type="PANTHER" id="PTHR12318:SF0">
    <property type="entry name" value="ACYL-COENZYME A DIPHOSPHATASE NUDT19"/>
    <property type="match status" value="1"/>
</dbReference>
<protein>
    <submittedName>
        <fullName evidence="8">NUDIX hydrolase</fullName>
    </submittedName>
</protein>
<evidence type="ECO:0000256" key="6">
    <source>
        <dbReference type="ARBA" id="ARBA00023211"/>
    </source>
</evidence>
<keyword evidence="6" id="KW-0464">Manganese</keyword>
<sequence>MTVQPPVARGIRPRDAASLVLIDTAQQGEPRILMGRRHSRMKFIPDAFVFPGGKLDAGDLLAKPATPFTGETARRMERAASARVKAQALAMAAIRETFEETGLIIAGPGHVGAQAGAGWQPFLERGLAPRLDLLEIIARAITPASSPIRFHARFFAADAAAATGELQGSGELEDLGWYTLTEALKLPVIDVTEFVLNEIARRHTGETRPRIPLYCYRNDKPVVRG</sequence>
<dbReference type="STRING" id="402881.Plav_2827"/>
<dbReference type="AlphaFoldDB" id="A7HX01"/>
<evidence type="ECO:0000256" key="3">
    <source>
        <dbReference type="ARBA" id="ARBA00022723"/>
    </source>
</evidence>
<feature type="domain" description="Nudix hydrolase" evidence="7">
    <location>
        <begin position="12"/>
        <end position="202"/>
    </location>
</feature>
<evidence type="ECO:0000256" key="4">
    <source>
        <dbReference type="ARBA" id="ARBA00022801"/>
    </source>
</evidence>
<name>A7HX01_PARL1</name>
<dbReference type="RefSeq" id="WP_012111749.1">
    <property type="nucleotide sequence ID" value="NC_009719.1"/>
</dbReference>
<keyword evidence="4 8" id="KW-0378">Hydrolase</keyword>
<dbReference type="PANTHER" id="PTHR12318">
    <property type="entry name" value="TESTOSTERONE-REGULATED PROTEIN RP2"/>
    <property type="match status" value="1"/>
</dbReference>
<dbReference type="Gene3D" id="3.90.79.10">
    <property type="entry name" value="Nucleoside Triphosphate Pyrophosphohydrolase"/>
    <property type="match status" value="1"/>
</dbReference>
<dbReference type="PROSITE" id="PS51462">
    <property type="entry name" value="NUDIX"/>
    <property type="match status" value="1"/>
</dbReference>
<accession>A7HX01</accession>
<comment type="cofactor">
    <cofactor evidence="1">
        <name>Mn(2+)</name>
        <dbReference type="ChEBI" id="CHEBI:29035"/>
    </cofactor>
</comment>
<comment type="cofactor">
    <cofactor evidence="2">
        <name>Mg(2+)</name>
        <dbReference type="ChEBI" id="CHEBI:18420"/>
    </cofactor>
</comment>
<evidence type="ECO:0000256" key="5">
    <source>
        <dbReference type="ARBA" id="ARBA00022842"/>
    </source>
</evidence>
<gene>
    <name evidence="8" type="ordered locus">Plav_2827</name>
</gene>
<proteinExistence type="predicted"/>
<dbReference type="HOGENOM" id="CLU_100941_0_0_5"/>
<evidence type="ECO:0000256" key="2">
    <source>
        <dbReference type="ARBA" id="ARBA00001946"/>
    </source>
</evidence>
<dbReference type="eggNOG" id="COG1051">
    <property type="taxonomic scope" value="Bacteria"/>
</dbReference>
<dbReference type="SUPFAM" id="SSF55811">
    <property type="entry name" value="Nudix"/>
    <property type="match status" value="1"/>
</dbReference>
<dbReference type="Proteomes" id="UP000006377">
    <property type="component" value="Chromosome"/>
</dbReference>